<protein>
    <submittedName>
        <fullName evidence="1">Uncharacterized protein</fullName>
    </submittedName>
</protein>
<keyword evidence="2" id="KW-1185">Reference proteome</keyword>
<dbReference type="AlphaFoldDB" id="A0A016RZP4"/>
<dbReference type="Proteomes" id="UP000024635">
    <property type="component" value="Unassembled WGS sequence"/>
</dbReference>
<reference evidence="2" key="1">
    <citation type="journal article" date="2015" name="Nat. Genet.">
        <title>The genome and transcriptome of the zoonotic hookworm Ancylostoma ceylanicum identify infection-specific gene families.</title>
        <authorList>
            <person name="Schwarz E.M."/>
            <person name="Hu Y."/>
            <person name="Antoshechkin I."/>
            <person name="Miller M.M."/>
            <person name="Sternberg P.W."/>
            <person name="Aroian R.V."/>
        </authorList>
    </citation>
    <scope>NUCLEOTIDE SEQUENCE</scope>
    <source>
        <strain evidence="2">HY135</strain>
    </source>
</reference>
<organism evidence="1 2">
    <name type="scientific">Ancylostoma ceylanicum</name>
    <dbReference type="NCBI Taxonomy" id="53326"/>
    <lineage>
        <taxon>Eukaryota</taxon>
        <taxon>Metazoa</taxon>
        <taxon>Ecdysozoa</taxon>
        <taxon>Nematoda</taxon>
        <taxon>Chromadorea</taxon>
        <taxon>Rhabditida</taxon>
        <taxon>Rhabditina</taxon>
        <taxon>Rhabditomorpha</taxon>
        <taxon>Strongyloidea</taxon>
        <taxon>Ancylostomatidae</taxon>
        <taxon>Ancylostomatinae</taxon>
        <taxon>Ancylostoma</taxon>
    </lineage>
</organism>
<accession>A0A016RZP4</accession>
<dbReference type="EMBL" id="JARK01001664">
    <property type="protein sequence ID" value="EYB83838.1"/>
    <property type="molecule type" value="Genomic_DNA"/>
</dbReference>
<proteinExistence type="predicted"/>
<evidence type="ECO:0000313" key="1">
    <source>
        <dbReference type="EMBL" id="EYB83838.1"/>
    </source>
</evidence>
<comment type="caution">
    <text evidence="1">The sequence shown here is derived from an EMBL/GenBank/DDBJ whole genome shotgun (WGS) entry which is preliminary data.</text>
</comment>
<sequence>MHTPSKKLTIIVHIITGQFPLLHHKYTLLQYSRFEIFRLHFRAIEDPDISDFDDPKSIVPGFPLDL</sequence>
<name>A0A016RZP4_9BILA</name>
<gene>
    <name evidence="1" type="primary">Acey_s0328.g2639</name>
    <name evidence="1" type="ORF">Y032_0328g2639</name>
</gene>
<evidence type="ECO:0000313" key="2">
    <source>
        <dbReference type="Proteomes" id="UP000024635"/>
    </source>
</evidence>